<organism evidence="1 2">
    <name type="scientific">Actibacterium naphthalenivorans</name>
    <dbReference type="NCBI Taxonomy" id="1614693"/>
    <lineage>
        <taxon>Bacteria</taxon>
        <taxon>Pseudomonadati</taxon>
        <taxon>Pseudomonadota</taxon>
        <taxon>Alphaproteobacteria</taxon>
        <taxon>Rhodobacterales</taxon>
        <taxon>Roseobacteraceae</taxon>
        <taxon>Actibacterium</taxon>
    </lineage>
</organism>
<evidence type="ECO:0000313" key="1">
    <source>
        <dbReference type="EMBL" id="MBB4021728.1"/>
    </source>
</evidence>
<dbReference type="AlphaFoldDB" id="A0A840CDW5"/>
<dbReference type="Proteomes" id="UP000585681">
    <property type="component" value="Unassembled WGS sequence"/>
</dbReference>
<dbReference type="SUPFAM" id="SSF52540">
    <property type="entry name" value="P-loop containing nucleoside triphosphate hydrolases"/>
    <property type="match status" value="1"/>
</dbReference>
<comment type="caution">
    <text evidence="1">The sequence shown here is derived from an EMBL/GenBank/DDBJ whole genome shotgun (WGS) entry which is preliminary data.</text>
</comment>
<sequence length="338" mass="38430">MRTLYLHIGTHRTATSSIQAFLHGNFRNLITKGFLYPLGAKRHIVLANKLLSGAVDAEAVGADLEKRASDKPNEIHSLILSDEDICMRRDLSRLKGFSEHFNVKVVYALRRQDLWLESWYLQNVKWQWNPELCHLTLDEFLGRQADFHWIDYNGYVAHLEEVFGRENVIPYVFEKEQMPEGPVMHFCNVVGLTDRTGFNPPQHSNSSLSPLISEFMRCLPLDEAPAPYRSVLEAACTQVDDSLSGNRTGSLILNAVQRAEILETHEAGNRALARRYFGRDELFHAPLPAPDAPVASMNLPADSYELMQEFVTPLVRELISEYKKREAKPPARSPETSK</sequence>
<name>A0A840CDW5_9RHOB</name>
<evidence type="ECO:0008006" key="3">
    <source>
        <dbReference type="Google" id="ProtNLM"/>
    </source>
</evidence>
<reference evidence="1" key="1">
    <citation type="submission" date="2020-08" db="EMBL/GenBank/DDBJ databases">
        <title>Genomic Encyclopedia of Type Strains, Phase IV (KMG-IV): sequencing the most valuable type-strain genomes for metagenomic binning, comparative biology and taxonomic classification.</title>
        <authorList>
            <person name="Goeker M."/>
        </authorList>
    </citation>
    <scope>NUCLEOTIDE SEQUENCE [LARGE SCALE GENOMIC DNA]</scope>
    <source>
        <strain evidence="1">DSM 105040</strain>
    </source>
</reference>
<dbReference type="RefSeq" id="WP_054540188.1">
    <property type="nucleotide sequence ID" value="NZ_JACIEQ010000001.1"/>
</dbReference>
<keyword evidence="2" id="KW-1185">Reference proteome</keyword>
<accession>A0A840CDW5</accession>
<protein>
    <recommendedName>
        <fullName evidence="3">Sulfotransferase family protein</fullName>
    </recommendedName>
</protein>
<dbReference type="EMBL" id="JACIEQ010000001">
    <property type="protein sequence ID" value="MBB4021728.1"/>
    <property type="molecule type" value="Genomic_DNA"/>
</dbReference>
<dbReference type="InterPro" id="IPR027417">
    <property type="entry name" value="P-loop_NTPase"/>
</dbReference>
<gene>
    <name evidence="1" type="ORF">GGR17_001519</name>
</gene>
<proteinExistence type="predicted"/>
<evidence type="ECO:0000313" key="2">
    <source>
        <dbReference type="Proteomes" id="UP000585681"/>
    </source>
</evidence>